<dbReference type="Proteomes" id="UP000553632">
    <property type="component" value="Unassembled WGS sequence"/>
</dbReference>
<comment type="subcellular location">
    <subcellularLocation>
        <location evidence="1">Nucleus</location>
    </subcellularLocation>
</comment>
<dbReference type="GO" id="GO:0003677">
    <property type="term" value="F:DNA binding"/>
    <property type="evidence" value="ECO:0007669"/>
    <property type="project" value="InterPro"/>
</dbReference>
<keyword evidence="4" id="KW-1185">Reference proteome</keyword>
<gene>
    <name evidence="3" type="ORF">FOZ63_022907</name>
</gene>
<dbReference type="Pfam" id="PF04931">
    <property type="entry name" value="DNA_pol_phi"/>
    <property type="match status" value="1"/>
</dbReference>
<evidence type="ECO:0000256" key="2">
    <source>
        <dbReference type="ARBA" id="ARBA00023242"/>
    </source>
</evidence>
<evidence type="ECO:0000256" key="1">
    <source>
        <dbReference type="ARBA" id="ARBA00004123"/>
    </source>
</evidence>
<name>A0A7J6TWS4_PEROL</name>
<evidence type="ECO:0000313" key="4">
    <source>
        <dbReference type="Proteomes" id="UP000553632"/>
    </source>
</evidence>
<reference evidence="3 4" key="1">
    <citation type="submission" date="2020-04" db="EMBL/GenBank/DDBJ databases">
        <title>Perkinsus olseni comparative genomics.</title>
        <authorList>
            <person name="Bogema D.R."/>
        </authorList>
    </citation>
    <scope>NUCLEOTIDE SEQUENCE [LARGE SCALE GENOMIC DNA]</scope>
    <source>
        <strain evidence="3 4">ATCC PRA-207</strain>
    </source>
</reference>
<keyword evidence="2" id="KW-0539">Nucleus</keyword>
<dbReference type="GO" id="GO:0005730">
    <property type="term" value="C:nucleolus"/>
    <property type="evidence" value="ECO:0007669"/>
    <property type="project" value="InterPro"/>
</dbReference>
<proteinExistence type="predicted"/>
<evidence type="ECO:0000313" key="3">
    <source>
        <dbReference type="EMBL" id="KAF4749515.1"/>
    </source>
</evidence>
<dbReference type="PANTHER" id="PTHR13213:SF2">
    <property type="entry name" value="MYB-BINDING PROTEIN 1A"/>
    <property type="match status" value="1"/>
</dbReference>
<dbReference type="EMBL" id="JABANO010007818">
    <property type="protein sequence ID" value="KAF4749515.1"/>
    <property type="molecule type" value="Genomic_DNA"/>
</dbReference>
<accession>A0A7J6TWS4</accession>
<dbReference type="AlphaFoldDB" id="A0A7J6TWS4"/>
<dbReference type="PANTHER" id="PTHR13213">
    <property type="entry name" value="MYB-BINDING PROTEIN 1A FAMILY MEMBER"/>
    <property type="match status" value="1"/>
</dbReference>
<sequence length="158" mass="16869">MQDLYYQLGDPNPHIREESALSIVHGLKADINNADTHYTLKRLVRGCGSSRAMCRHGFATALGLATAKLVEAADNDTESTLSHLLFLIKDNTAGIKKVGEGIDGLLARAVALAAVVQGGAVTTIDKAEEVADMAWQLFDAAKKQIEVGEFTDLYGVIG</sequence>
<dbReference type="GO" id="GO:0006355">
    <property type="term" value="P:regulation of DNA-templated transcription"/>
    <property type="evidence" value="ECO:0007669"/>
    <property type="project" value="InterPro"/>
</dbReference>
<protein>
    <submittedName>
        <fullName evidence="3">Uncharacterized protein</fullName>
    </submittedName>
</protein>
<dbReference type="InterPro" id="IPR007015">
    <property type="entry name" value="DNA_pol_V/MYBBP1A"/>
</dbReference>
<organism evidence="3 4">
    <name type="scientific">Perkinsus olseni</name>
    <name type="common">Perkinsus atlanticus</name>
    <dbReference type="NCBI Taxonomy" id="32597"/>
    <lineage>
        <taxon>Eukaryota</taxon>
        <taxon>Sar</taxon>
        <taxon>Alveolata</taxon>
        <taxon>Perkinsozoa</taxon>
        <taxon>Perkinsea</taxon>
        <taxon>Perkinsida</taxon>
        <taxon>Perkinsidae</taxon>
        <taxon>Perkinsus</taxon>
    </lineage>
</organism>
<comment type="caution">
    <text evidence="3">The sequence shown here is derived from an EMBL/GenBank/DDBJ whole genome shotgun (WGS) entry which is preliminary data.</text>
</comment>